<dbReference type="Pfam" id="PF05175">
    <property type="entry name" value="MTS"/>
    <property type="match status" value="1"/>
</dbReference>
<evidence type="ECO:0000256" key="2">
    <source>
        <dbReference type="ARBA" id="ARBA00022691"/>
    </source>
</evidence>
<accession>A0A917CB81</accession>
<feature type="domain" description="Methyltransferase small" evidence="3">
    <location>
        <begin position="34"/>
        <end position="128"/>
    </location>
</feature>
<dbReference type="CDD" id="cd02440">
    <property type="entry name" value="AdoMet_MTases"/>
    <property type="match status" value="1"/>
</dbReference>
<keyword evidence="1 4" id="KW-0489">Methyltransferase</keyword>
<keyword evidence="2" id="KW-0949">S-adenosyl-L-methionine</keyword>
<dbReference type="PANTHER" id="PTHR47739:SF1">
    <property type="entry name" value="TRNA1(VAL) (ADENINE(37)-N6)-METHYLTRANSFERASE"/>
    <property type="match status" value="1"/>
</dbReference>
<dbReference type="EMBL" id="BMHV01000053">
    <property type="protein sequence ID" value="GGF76602.1"/>
    <property type="molecule type" value="Genomic_DNA"/>
</dbReference>
<dbReference type="GO" id="GO:0008168">
    <property type="term" value="F:methyltransferase activity"/>
    <property type="evidence" value="ECO:0007669"/>
    <property type="project" value="UniProtKB-KW"/>
</dbReference>
<dbReference type="PANTHER" id="PTHR47739">
    <property type="entry name" value="TRNA1(VAL) (ADENINE(37)-N6)-METHYLTRANSFERASE"/>
    <property type="match status" value="1"/>
</dbReference>
<gene>
    <name evidence="4" type="ORF">GCM10011332_33260</name>
</gene>
<reference evidence="4" key="2">
    <citation type="submission" date="2020-09" db="EMBL/GenBank/DDBJ databases">
        <authorList>
            <person name="Sun Q."/>
            <person name="Zhou Y."/>
        </authorList>
    </citation>
    <scope>NUCLEOTIDE SEQUENCE</scope>
    <source>
        <strain evidence="4">CGMCC 1.15254</strain>
    </source>
</reference>
<evidence type="ECO:0000313" key="4">
    <source>
        <dbReference type="EMBL" id="GGF76602.1"/>
    </source>
</evidence>
<evidence type="ECO:0000313" key="5">
    <source>
        <dbReference type="Proteomes" id="UP000632498"/>
    </source>
</evidence>
<dbReference type="SUPFAM" id="SSF53335">
    <property type="entry name" value="S-adenosyl-L-methionine-dependent methyltransferases"/>
    <property type="match status" value="1"/>
</dbReference>
<dbReference type="Proteomes" id="UP000632498">
    <property type="component" value="Unassembled WGS sequence"/>
</dbReference>
<dbReference type="InterPro" id="IPR050210">
    <property type="entry name" value="tRNA_Adenine-N(6)_MTase"/>
</dbReference>
<keyword evidence="5" id="KW-1185">Reference proteome</keyword>
<name>A0A917CB81_9PROT</name>
<dbReference type="InterPro" id="IPR029063">
    <property type="entry name" value="SAM-dependent_MTases_sf"/>
</dbReference>
<sequence>MSDGIALSEDLFLGGKVRLLQPVDGYRAATDPVLLAASIPARDGQCVLDVGCGVGAASFCLAARVAGVHLCGIDIQDTLVDIAQKNRALNDMEDRARFVCADLLSRPMDPVPNSFDHVMANPPFYEAGSGHRPPNEIKARAHMEVAQGASLQNWVDYMLRMTKPKGTVTFINRVERLEETLAALKGRLGELILFPIWSMSPTGTQARGAKRFILQGRKGIKTPLTFANGLVVHEDDGSYSKKAKAILQDGDGLLLKP</sequence>
<dbReference type="RefSeq" id="WP_188667308.1">
    <property type="nucleotide sequence ID" value="NZ_BMHV01000053.1"/>
</dbReference>
<evidence type="ECO:0000259" key="3">
    <source>
        <dbReference type="Pfam" id="PF05175"/>
    </source>
</evidence>
<dbReference type="InterPro" id="IPR007848">
    <property type="entry name" value="Small_mtfrase_dom"/>
</dbReference>
<comment type="caution">
    <text evidence="4">The sequence shown here is derived from an EMBL/GenBank/DDBJ whole genome shotgun (WGS) entry which is preliminary data.</text>
</comment>
<dbReference type="Gene3D" id="3.40.50.150">
    <property type="entry name" value="Vaccinia Virus protein VP39"/>
    <property type="match status" value="1"/>
</dbReference>
<organism evidence="4 5">
    <name type="scientific">Terasakiella brassicae</name>
    <dbReference type="NCBI Taxonomy" id="1634917"/>
    <lineage>
        <taxon>Bacteria</taxon>
        <taxon>Pseudomonadati</taxon>
        <taxon>Pseudomonadota</taxon>
        <taxon>Alphaproteobacteria</taxon>
        <taxon>Rhodospirillales</taxon>
        <taxon>Terasakiellaceae</taxon>
        <taxon>Terasakiella</taxon>
    </lineage>
</organism>
<protein>
    <submittedName>
        <fullName evidence="4">Methyltransferase</fullName>
    </submittedName>
</protein>
<dbReference type="AlphaFoldDB" id="A0A917CB81"/>
<dbReference type="GO" id="GO:0032259">
    <property type="term" value="P:methylation"/>
    <property type="evidence" value="ECO:0007669"/>
    <property type="project" value="UniProtKB-KW"/>
</dbReference>
<keyword evidence="1 4" id="KW-0808">Transferase</keyword>
<proteinExistence type="predicted"/>
<evidence type="ECO:0000256" key="1">
    <source>
        <dbReference type="ARBA" id="ARBA00022603"/>
    </source>
</evidence>
<reference evidence="4" key="1">
    <citation type="journal article" date="2014" name="Int. J. Syst. Evol. Microbiol.">
        <title>Complete genome sequence of Corynebacterium casei LMG S-19264T (=DSM 44701T), isolated from a smear-ripened cheese.</title>
        <authorList>
            <consortium name="US DOE Joint Genome Institute (JGI-PGF)"/>
            <person name="Walter F."/>
            <person name="Albersmeier A."/>
            <person name="Kalinowski J."/>
            <person name="Ruckert C."/>
        </authorList>
    </citation>
    <scope>NUCLEOTIDE SEQUENCE</scope>
    <source>
        <strain evidence="4">CGMCC 1.15254</strain>
    </source>
</reference>